<evidence type="ECO:0000313" key="6">
    <source>
        <dbReference type="Proteomes" id="UP001597068"/>
    </source>
</evidence>
<reference evidence="6" key="1">
    <citation type="journal article" date="2019" name="Int. J. Syst. Evol. Microbiol.">
        <title>The Global Catalogue of Microorganisms (GCM) 10K type strain sequencing project: providing services to taxonomists for standard genome sequencing and annotation.</title>
        <authorList>
            <consortium name="The Broad Institute Genomics Platform"/>
            <consortium name="The Broad Institute Genome Sequencing Center for Infectious Disease"/>
            <person name="Wu L."/>
            <person name="Ma J."/>
        </authorList>
    </citation>
    <scope>NUCLEOTIDE SEQUENCE [LARGE SCALE GENOMIC DNA]</scope>
    <source>
        <strain evidence="6">CCUG 50873</strain>
    </source>
</reference>
<protein>
    <submittedName>
        <fullName evidence="5">Ankyrin repeat domain-containing protein</fullName>
    </submittedName>
</protein>
<gene>
    <name evidence="5" type="ORF">ACFQ04_01930</name>
</gene>
<dbReference type="PANTHER" id="PTHR24189">
    <property type="entry name" value="MYOTROPHIN"/>
    <property type="match status" value="1"/>
</dbReference>
<evidence type="ECO:0000256" key="4">
    <source>
        <dbReference type="SAM" id="MobiDB-lite"/>
    </source>
</evidence>
<feature type="compositionally biased region" description="Basic and acidic residues" evidence="4">
    <location>
        <begin position="463"/>
        <end position="476"/>
    </location>
</feature>
<evidence type="ECO:0000256" key="3">
    <source>
        <dbReference type="PROSITE-ProRule" id="PRU00023"/>
    </source>
</evidence>
<proteinExistence type="predicted"/>
<evidence type="ECO:0000256" key="1">
    <source>
        <dbReference type="ARBA" id="ARBA00022737"/>
    </source>
</evidence>
<feature type="repeat" description="ANK" evidence="3">
    <location>
        <begin position="422"/>
        <end position="454"/>
    </location>
</feature>
<organism evidence="5 6">
    <name type="scientific">Williamsia deligens</name>
    <dbReference type="NCBI Taxonomy" id="321325"/>
    <lineage>
        <taxon>Bacteria</taxon>
        <taxon>Bacillati</taxon>
        <taxon>Actinomycetota</taxon>
        <taxon>Actinomycetes</taxon>
        <taxon>Mycobacteriales</taxon>
        <taxon>Nocardiaceae</taxon>
        <taxon>Williamsia</taxon>
    </lineage>
</organism>
<dbReference type="EMBL" id="JBHTIL010000001">
    <property type="protein sequence ID" value="MFD0924487.1"/>
    <property type="molecule type" value="Genomic_DNA"/>
</dbReference>
<dbReference type="Gene3D" id="1.25.40.20">
    <property type="entry name" value="Ankyrin repeat-containing domain"/>
    <property type="match status" value="1"/>
</dbReference>
<dbReference type="InterPro" id="IPR036770">
    <property type="entry name" value="Ankyrin_rpt-contain_sf"/>
</dbReference>
<evidence type="ECO:0000313" key="5">
    <source>
        <dbReference type="EMBL" id="MFD0924487.1"/>
    </source>
</evidence>
<sequence length="484" mass="51499">MATLPERPDLDWLRRHARDIARGVRGGDASVLETVGLDGPDPAFRLADAQRWVARSHGFASWPRLRSHVRAIADRTWTPTPHTADEPPEHAFVRAACETWTGTPPDLAAAEAIRAGHPDIGHDPAVAAITGDVATVRDHLTTHEADAACGPFGWPMLMYLAYSRWPTDESAAAAVVAALLDAGADPDGGRHVVGHATPFTVLTGLFGGGENDESPHPHLEVLAPMLLRAGAEPTDAQVLYNRMFGDDDGHLRLLLPFGLGTGDGGPWRRRLPDLIPAPDVILRQQLAWAVVHGQRDRVALLADHGVDVISPLPDGPGPLRVRGTPIAVAAQGGHADLVDLLRERGAEEPALDDVQALTAAILSGDTDAVDASDPAVRERARRRHPGLAAWAATRGVPAVSAAIAAGVDIDGLGRGDAPIDQPWQTALHTAVERDDVELIRWLIEHGADTTIRDARFDATPGDWADHLDHPRSREALRGSGGAGT</sequence>
<name>A0ABW3G2N0_9NOCA</name>
<evidence type="ECO:0000256" key="2">
    <source>
        <dbReference type="ARBA" id="ARBA00023043"/>
    </source>
</evidence>
<dbReference type="PANTHER" id="PTHR24189:SF50">
    <property type="entry name" value="ANKYRIN REPEAT AND SOCS BOX PROTEIN 2"/>
    <property type="match status" value="1"/>
</dbReference>
<dbReference type="RefSeq" id="WP_253647483.1">
    <property type="nucleotide sequence ID" value="NZ_JAMTCI010000001.1"/>
</dbReference>
<feature type="repeat" description="ANK" evidence="3">
    <location>
        <begin position="321"/>
        <end position="353"/>
    </location>
</feature>
<keyword evidence="2 3" id="KW-0040">ANK repeat</keyword>
<accession>A0ABW3G2N0</accession>
<dbReference type="Pfam" id="PF00023">
    <property type="entry name" value="Ank"/>
    <property type="match status" value="1"/>
</dbReference>
<dbReference type="PROSITE" id="PS50297">
    <property type="entry name" value="ANK_REP_REGION"/>
    <property type="match status" value="1"/>
</dbReference>
<dbReference type="InterPro" id="IPR002110">
    <property type="entry name" value="Ankyrin_rpt"/>
</dbReference>
<keyword evidence="6" id="KW-1185">Reference proteome</keyword>
<dbReference type="SMART" id="SM00248">
    <property type="entry name" value="ANK"/>
    <property type="match status" value="4"/>
</dbReference>
<dbReference type="InterPro" id="IPR050745">
    <property type="entry name" value="Multifunctional_regulatory"/>
</dbReference>
<dbReference type="Proteomes" id="UP001597068">
    <property type="component" value="Unassembled WGS sequence"/>
</dbReference>
<dbReference type="PROSITE" id="PS50088">
    <property type="entry name" value="ANK_REPEAT"/>
    <property type="match status" value="2"/>
</dbReference>
<comment type="caution">
    <text evidence="5">The sequence shown here is derived from an EMBL/GenBank/DDBJ whole genome shotgun (WGS) entry which is preliminary data.</text>
</comment>
<dbReference type="SUPFAM" id="SSF48403">
    <property type="entry name" value="Ankyrin repeat"/>
    <property type="match status" value="1"/>
</dbReference>
<feature type="region of interest" description="Disordered" evidence="4">
    <location>
        <begin position="461"/>
        <end position="484"/>
    </location>
</feature>
<keyword evidence="1" id="KW-0677">Repeat</keyword>